<keyword evidence="3 8" id="KW-0812">Transmembrane</keyword>
<feature type="transmembrane region" description="Helical" evidence="8">
    <location>
        <begin position="268"/>
        <end position="292"/>
    </location>
</feature>
<dbReference type="InterPro" id="IPR011527">
    <property type="entry name" value="ABC1_TM_dom"/>
</dbReference>
<dbReference type="InterPro" id="IPR050835">
    <property type="entry name" value="ABC_transporter_sub-D"/>
</dbReference>
<evidence type="ECO:0000256" key="8">
    <source>
        <dbReference type="SAM" id="Phobius"/>
    </source>
</evidence>
<keyword evidence="6 8" id="KW-1133">Transmembrane helix</keyword>
<feature type="domain" description="ABC transmembrane type-1" evidence="10">
    <location>
        <begin position="29"/>
        <end position="327"/>
    </location>
</feature>
<evidence type="ECO:0000259" key="9">
    <source>
        <dbReference type="PROSITE" id="PS50893"/>
    </source>
</evidence>
<evidence type="ECO:0000256" key="4">
    <source>
        <dbReference type="ARBA" id="ARBA00022741"/>
    </source>
</evidence>
<accession>A0A179D233</accession>
<protein>
    <submittedName>
        <fullName evidence="11">ABC transporter ATP-binding protein</fullName>
    </submittedName>
</protein>
<evidence type="ECO:0000256" key="3">
    <source>
        <dbReference type="ARBA" id="ARBA00022692"/>
    </source>
</evidence>
<dbReference type="PROSITE" id="PS50893">
    <property type="entry name" value="ABC_TRANSPORTER_2"/>
    <property type="match status" value="1"/>
</dbReference>
<feature type="transmembrane region" description="Helical" evidence="8">
    <location>
        <begin position="183"/>
        <end position="203"/>
    </location>
</feature>
<keyword evidence="7 8" id="KW-0472">Membrane</keyword>
<feature type="transmembrane region" description="Helical" evidence="8">
    <location>
        <begin position="63"/>
        <end position="84"/>
    </location>
</feature>
<dbReference type="GO" id="GO:0005886">
    <property type="term" value="C:plasma membrane"/>
    <property type="evidence" value="ECO:0007669"/>
    <property type="project" value="UniProtKB-SubCell"/>
</dbReference>
<comment type="subcellular location">
    <subcellularLocation>
        <location evidence="1">Cell membrane</location>
        <topology evidence="1">Multi-pass membrane protein</topology>
    </subcellularLocation>
</comment>
<dbReference type="PROSITE" id="PS50929">
    <property type="entry name" value="ABC_TM1F"/>
    <property type="match status" value="1"/>
</dbReference>
<evidence type="ECO:0000259" key="10">
    <source>
        <dbReference type="PROSITE" id="PS50929"/>
    </source>
</evidence>
<dbReference type="SMART" id="SM00382">
    <property type="entry name" value="AAA"/>
    <property type="match status" value="1"/>
</dbReference>
<keyword evidence="4" id="KW-0547">Nucleotide-binding</keyword>
<dbReference type="Gene3D" id="3.40.50.300">
    <property type="entry name" value="P-loop containing nucleotide triphosphate hydrolases"/>
    <property type="match status" value="1"/>
</dbReference>
<dbReference type="AlphaFoldDB" id="A0A179D233"/>
<name>A0A179D233_BIBTR</name>
<dbReference type="Proteomes" id="UP000078358">
    <property type="component" value="Unassembled WGS sequence"/>
</dbReference>
<evidence type="ECO:0000256" key="1">
    <source>
        <dbReference type="ARBA" id="ARBA00004651"/>
    </source>
</evidence>
<dbReference type="InterPro" id="IPR017871">
    <property type="entry name" value="ABC_transporter-like_CS"/>
</dbReference>
<proteinExistence type="predicted"/>
<dbReference type="InterPro" id="IPR036640">
    <property type="entry name" value="ABC1_TM_sf"/>
</dbReference>
<sequence>MRNFFKALWELCKPFWGTKQNWLAWLIFITVILIGSGITYLNVRINDWQKVFYDVLAELKTDQIVPLMMEYGIYIGIFVIINVYRTWLRKLLIIRWREAMTEQFIDKWLSKQIFYKLAHRKKMDNPDQRIAEDIRIFIEYSIELTVSLLFNVIQLFSFLMVLWRLSGKPEFTLFGETFVIEGYLVWVALIYAVVGTVLTHLIGRKLHGLNYQQQVYEANFRSSLIRKQDNAEQIALYKGEKTEKATLGREFAEIVRNWRMLMDKERNLGFFTVGYSRFSILLPTLLSIPLLIAKIVTIGGLMQIRTAFQVVLNSFSWFIYAYSSIPKWTSAVVRLNQLKQEIDALENAVKMEIAETDKAIDTEKLAIFTPENNRLLHDISLSIEQNKWIYLKGQSGLGKSTLLRVLSGIWDYYDGQYRLPNQKSLLIPQRSYLNQGTLADVLSYPDSGIYTEQQLNNVLEKVGMTRWVGYLDQEQNWAAVFSGGEQQRIAFARILLSKPNLLYLDEVTSSLDMHSAGELMQLLKDELPESTVIFISHQQGIARFADIEVDLTQFKSTNQAV</sequence>
<dbReference type="InterPro" id="IPR003439">
    <property type="entry name" value="ABC_transporter-like_ATP-bd"/>
</dbReference>
<reference evidence="11 12" key="1">
    <citation type="submission" date="2014-01" db="EMBL/GenBank/DDBJ databases">
        <authorList>
            <person name="Zuccon D."/>
        </authorList>
    </citation>
    <scope>NUCLEOTIDE SEQUENCE [LARGE SCALE GENOMIC DNA]</scope>
    <source>
        <strain evidence="11 12">Y31</strain>
    </source>
</reference>
<dbReference type="GO" id="GO:0005524">
    <property type="term" value="F:ATP binding"/>
    <property type="evidence" value="ECO:0007669"/>
    <property type="project" value="UniProtKB-KW"/>
</dbReference>
<evidence type="ECO:0000256" key="2">
    <source>
        <dbReference type="ARBA" id="ARBA00022448"/>
    </source>
</evidence>
<keyword evidence="2" id="KW-0813">Transport</keyword>
<feature type="transmembrane region" description="Helical" evidence="8">
    <location>
        <begin position="21"/>
        <end position="43"/>
    </location>
</feature>
<dbReference type="PANTHER" id="PTHR11384:SF59">
    <property type="entry name" value="LYSOSOMAL COBALAMIN TRANSPORTER ABCD4"/>
    <property type="match status" value="1"/>
</dbReference>
<dbReference type="InterPro" id="IPR027417">
    <property type="entry name" value="P-loop_NTPase"/>
</dbReference>
<evidence type="ECO:0000313" key="12">
    <source>
        <dbReference type="Proteomes" id="UP000078358"/>
    </source>
</evidence>
<gene>
    <name evidence="11" type="ORF">F480_03605</name>
</gene>
<dbReference type="PROSITE" id="PS00211">
    <property type="entry name" value="ABC_TRANSPORTER_1"/>
    <property type="match status" value="1"/>
</dbReference>
<dbReference type="Gene3D" id="1.20.1560.10">
    <property type="entry name" value="ABC transporter type 1, transmembrane domain"/>
    <property type="match status" value="1"/>
</dbReference>
<dbReference type="Pfam" id="PF00005">
    <property type="entry name" value="ABC_tran"/>
    <property type="match status" value="1"/>
</dbReference>
<dbReference type="RefSeq" id="WP_064318234.1">
    <property type="nucleotide sequence ID" value="NZ_JACI01000001.1"/>
</dbReference>
<dbReference type="SUPFAM" id="SSF52540">
    <property type="entry name" value="P-loop containing nucleoside triphosphate hydrolases"/>
    <property type="match status" value="1"/>
</dbReference>
<dbReference type="PATRIC" id="fig|1261658.3.peg.728"/>
<evidence type="ECO:0000256" key="5">
    <source>
        <dbReference type="ARBA" id="ARBA00022840"/>
    </source>
</evidence>
<feature type="domain" description="ABC transporter" evidence="9">
    <location>
        <begin position="360"/>
        <end position="559"/>
    </location>
</feature>
<dbReference type="PANTHER" id="PTHR11384">
    <property type="entry name" value="ATP-BINDING CASSETTE, SUB-FAMILY D MEMBER"/>
    <property type="match status" value="1"/>
</dbReference>
<dbReference type="EMBL" id="JACI01000001">
    <property type="protein sequence ID" value="OAQ15621.1"/>
    <property type="molecule type" value="Genomic_DNA"/>
</dbReference>
<feature type="transmembrane region" description="Helical" evidence="8">
    <location>
        <begin position="144"/>
        <end position="163"/>
    </location>
</feature>
<dbReference type="SUPFAM" id="SSF90123">
    <property type="entry name" value="ABC transporter transmembrane region"/>
    <property type="match status" value="1"/>
</dbReference>
<keyword evidence="5 11" id="KW-0067">ATP-binding</keyword>
<organism evidence="11 12">
    <name type="scientific">Bibersteinia trehalosi Y31</name>
    <dbReference type="NCBI Taxonomy" id="1261658"/>
    <lineage>
        <taxon>Bacteria</taxon>
        <taxon>Pseudomonadati</taxon>
        <taxon>Pseudomonadota</taxon>
        <taxon>Gammaproteobacteria</taxon>
        <taxon>Pasteurellales</taxon>
        <taxon>Pasteurellaceae</taxon>
        <taxon>Bibersteinia</taxon>
    </lineage>
</organism>
<evidence type="ECO:0000313" key="11">
    <source>
        <dbReference type="EMBL" id="OAQ15621.1"/>
    </source>
</evidence>
<dbReference type="Pfam" id="PF06472">
    <property type="entry name" value="ABC_membrane_2"/>
    <property type="match status" value="1"/>
</dbReference>
<dbReference type="GO" id="GO:0140359">
    <property type="term" value="F:ABC-type transporter activity"/>
    <property type="evidence" value="ECO:0007669"/>
    <property type="project" value="InterPro"/>
</dbReference>
<evidence type="ECO:0000256" key="7">
    <source>
        <dbReference type="ARBA" id="ARBA00023136"/>
    </source>
</evidence>
<comment type="caution">
    <text evidence="11">The sequence shown here is derived from an EMBL/GenBank/DDBJ whole genome shotgun (WGS) entry which is preliminary data.</text>
</comment>
<dbReference type="InterPro" id="IPR003593">
    <property type="entry name" value="AAA+_ATPase"/>
</dbReference>
<evidence type="ECO:0000256" key="6">
    <source>
        <dbReference type="ARBA" id="ARBA00022989"/>
    </source>
</evidence>
<dbReference type="GO" id="GO:0016887">
    <property type="term" value="F:ATP hydrolysis activity"/>
    <property type="evidence" value="ECO:0007669"/>
    <property type="project" value="InterPro"/>
</dbReference>